<keyword evidence="2 3" id="KW-0802">TPR repeat</keyword>
<proteinExistence type="predicted"/>
<evidence type="ECO:0000256" key="2">
    <source>
        <dbReference type="ARBA" id="ARBA00022803"/>
    </source>
</evidence>
<reference evidence="4 5" key="1">
    <citation type="submission" date="2016-10" db="EMBL/GenBank/DDBJ databases">
        <authorList>
            <person name="de Groot N.N."/>
        </authorList>
    </citation>
    <scope>NUCLEOTIDE SEQUENCE [LARGE SCALE GENOMIC DNA]</scope>
    <source>
        <strain evidence="4 5">CGMCC 1.10434</strain>
    </source>
</reference>
<dbReference type="InterPro" id="IPR019734">
    <property type="entry name" value="TPR_rpt"/>
</dbReference>
<dbReference type="PANTHER" id="PTHR45586">
    <property type="entry name" value="TPR REPEAT-CONTAINING PROTEIN PA4667"/>
    <property type="match status" value="1"/>
</dbReference>
<keyword evidence="5" id="KW-1185">Reference proteome</keyword>
<accession>A0A1H8GGK2</accession>
<evidence type="ECO:0000256" key="3">
    <source>
        <dbReference type="PROSITE-ProRule" id="PRU00339"/>
    </source>
</evidence>
<dbReference type="InterPro" id="IPR011990">
    <property type="entry name" value="TPR-like_helical_dom_sf"/>
</dbReference>
<dbReference type="RefSeq" id="WP_091493432.1">
    <property type="nucleotide sequence ID" value="NZ_FODJ01000001.1"/>
</dbReference>
<dbReference type="PANTHER" id="PTHR45586:SF15">
    <property type="entry name" value="TPR REPEAT-CONTAINING PROTEIN YPIA"/>
    <property type="match status" value="1"/>
</dbReference>
<evidence type="ECO:0000313" key="5">
    <source>
        <dbReference type="Proteomes" id="UP000199300"/>
    </source>
</evidence>
<protein>
    <submittedName>
        <fullName evidence="4">Tetratricopeptide repeat-containing protein</fullName>
    </submittedName>
</protein>
<dbReference type="EMBL" id="FODJ01000001">
    <property type="protein sequence ID" value="SEN43132.1"/>
    <property type="molecule type" value="Genomic_DNA"/>
</dbReference>
<evidence type="ECO:0000256" key="1">
    <source>
        <dbReference type="ARBA" id="ARBA00022737"/>
    </source>
</evidence>
<dbReference type="OrthoDB" id="2080803at2"/>
<dbReference type="STRING" id="872970.SAMN04488134_10163"/>
<sequence>MEDIYQAIQLIEQNKEEEALRIIHQFLPDANDDEQFVIADLYIQLGLISDAKMILEDLLNRYPNESDLQLTLAEILIDLEEDAKAIHLLEQIHPDSDHYLSALLTTADLYQSQGLFEVAEQKLIEAKQLAPQERLIDFARAELAFSIGEYQKAVVHYEKVYHEHKQIAEVDIALRLAESLATIGEFEAALNHYQAAKIEDEETLFRFGFIAFRANRVDIAIKTWEEVVKRDSEYPSVYLYLAEAYEEEGLIEQAFETATNGLKLDPINKELLLAAAGLARRNGQAEQSYQYAREAVAIDTGYKEAVLFLIENYRQDDDFQAIIDLLTHIIEQGEADGYYKWELAKAYEAEEAYPQALQAYDEAYEDFGDDSDFLKAYGYFLVEEGKKEQASAIFARYLTIEPSDSEIESYVERLNS</sequence>
<feature type="repeat" description="TPR" evidence="3">
    <location>
        <begin position="371"/>
        <end position="404"/>
    </location>
</feature>
<dbReference type="AlphaFoldDB" id="A0A1H8GGK2"/>
<feature type="repeat" description="TPR" evidence="3">
    <location>
        <begin position="235"/>
        <end position="268"/>
    </location>
</feature>
<dbReference type="Pfam" id="PF25058">
    <property type="entry name" value="ARM_TT21"/>
    <property type="match status" value="1"/>
</dbReference>
<evidence type="ECO:0000313" key="4">
    <source>
        <dbReference type="EMBL" id="SEN43132.1"/>
    </source>
</evidence>
<dbReference type="PROSITE" id="PS50005">
    <property type="entry name" value="TPR"/>
    <property type="match status" value="2"/>
</dbReference>
<dbReference type="SUPFAM" id="SSF48452">
    <property type="entry name" value="TPR-like"/>
    <property type="match status" value="2"/>
</dbReference>
<name>A0A1H8GGK2_9BACI</name>
<dbReference type="SMART" id="SM00028">
    <property type="entry name" value="TPR"/>
    <property type="match status" value="4"/>
</dbReference>
<dbReference type="Proteomes" id="UP000199300">
    <property type="component" value="Unassembled WGS sequence"/>
</dbReference>
<dbReference type="Pfam" id="PF13429">
    <property type="entry name" value="TPR_15"/>
    <property type="match status" value="1"/>
</dbReference>
<keyword evidence="1" id="KW-0677">Repeat</keyword>
<dbReference type="InterPro" id="IPR051012">
    <property type="entry name" value="CellSynth/LPSAsmb/PSIAsmb"/>
</dbReference>
<dbReference type="Gene3D" id="1.25.40.10">
    <property type="entry name" value="Tetratricopeptide repeat domain"/>
    <property type="match status" value="1"/>
</dbReference>
<organism evidence="4 5">
    <name type="scientific">Amphibacillus marinus</name>
    <dbReference type="NCBI Taxonomy" id="872970"/>
    <lineage>
        <taxon>Bacteria</taxon>
        <taxon>Bacillati</taxon>
        <taxon>Bacillota</taxon>
        <taxon>Bacilli</taxon>
        <taxon>Bacillales</taxon>
        <taxon>Bacillaceae</taxon>
        <taxon>Amphibacillus</taxon>
    </lineage>
</organism>
<gene>
    <name evidence="4" type="ORF">SAMN04488134_10163</name>
</gene>